<dbReference type="PANTHER" id="PTHR47200:SF2">
    <property type="entry name" value="THYLAKOID LUMENAL 15 KDA PROTEIN 1, CHLOROPLASTIC"/>
    <property type="match status" value="1"/>
</dbReference>
<proteinExistence type="predicted"/>
<feature type="signal peptide" evidence="1">
    <location>
        <begin position="1"/>
        <end position="27"/>
    </location>
</feature>
<accession>A0A2T1E6R9</accession>
<name>A0A2T1E6R9_9CYAN</name>
<reference evidence="2 3" key="2">
    <citation type="submission" date="2018-03" db="EMBL/GenBank/DDBJ databases">
        <title>The ancient ancestry and fast evolution of plastids.</title>
        <authorList>
            <person name="Moore K.R."/>
            <person name="Magnabosco C."/>
            <person name="Momper L."/>
            <person name="Gold D.A."/>
            <person name="Bosak T."/>
            <person name="Fournier G.P."/>
        </authorList>
    </citation>
    <scope>NUCLEOTIDE SEQUENCE [LARGE SCALE GENOMIC DNA]</scope>
    <source>
        <strain evidence="2 3">ULC18</strain>
    </source>
</reference>
<comment type="caution">
    <text evidence="2">The sequence shown here is derived from an EMBL/GenBank/DDBJ whole genome shotgun (WGS) entry which is preliminary data.</text>
</comment>
<evidence type="ECO:0000256" key="1">
    <source>
        <dbReference type="SAM" id="SignalP"/>
    </source>
</evidence>
<dbReference type="AlphaFoldDB" id="A0A2T1E6R9"/>
<keyword evidence="3" id="KW-1185">Reference proteome</keyword>
<feature type="chain" id="PRO_5015399347" description="Pentapeptide repeat-containing protein" evidence="1">
    <location>
        <begin position="28"/>
        <end position="167"/>
    </location>
</feature>
<reference evidence="3" key="1">
    <citation type="submission" date="2018-02" db="EMBL/GenBank/DDBJ databases">
        <authorList>
            <person name="Moore K."/>
            <person name="Momper L."/>
        </authorList>
    </citation>
    <scope>NUCLEOTIDE SEQUENCE [LARGE SCALE GENOMIC DNA]</scope>
    <source>
        <strain evidence="3">ULC18</strain>
    </source>
</reference>
<evidence type="ECO:0008006" key="4">
    <source>
        <dbReference type="Google" id="ProtNLM"/>
    </source>
</evidence>
<sequence length="167" mass="17562">MRVIQRFFTLLIALLILIPIAPFPAQAASSAAIRAYDDAETTTQDYSGQNLVREEFGSAKLKGANFSGADLQGAVFNSSDLTSANLHGVNFSNGIAYLTTLAGADLSDAIFTSAMLLKSSFRDANVTGADFSFALLDRTQVLQLCKAASGTNSVTGVNTRESLGCPP</sequence>
<dbReference type="InterPro" id="IPR044213">
    <property type="entry name" value="At2g44920-like"/>
</dbReference>
<evidence type="ECO:0000313" key="2">
    <source>
        <dbReference type="EMBL" id="PSB28433.1"/>
    </source>
</evidence>
<dbReference type="PANTHER" id="PTHR47200">
    <property type="entry name" value="THYLAKOID LUMENAL 15 KDA PROTEIN 1, CHLOROPLASTIC"/>
    <property type="match status" value="1"/>
</dbReference>
<dbReference type="EMBL" id="PVWK01000079">
    <property type="protein sequence ID" value="PSB28433.1"/>
    <property type="molecule type" value="Genomic_DNA"/>
</dbReference>
<dbReference type="Pfam" id="PF00805">
    <property type="entry name" value="Pentapeptide"/>
    <property type="match status" value="2"/>
</dbReference>
<protein>
    <recommendedName>
        <fullName evidence="4">Pentapeptide repeat-containing protein</fullName>
    </recommendedName>
</protein>
<dbReference type="SUPFAM" id="SSF141571">
    <property type="entry name" value="Pentapeptide repeat-like"/>
    <property type="match status" value="1"/>
</dbReference>
<dbReference type="InterPro" id="IPR001646">
    <property type="entry name" value="5peptide_repeat"/>
</dbReference>
<organism evidence="2 3">
    <name type="scientific">Stenomitos frigidus ULC18</name>
    <dbReference type="NCBI Taxonomy" id="2107698"/>
    <lineage>
        <taxon>Bacteria</taxon>
        <taxon>Bacillati</taxon>
        <taxon>Cyanobacteriota</taxon>
        <taxon>Cyanophyceae</taxon>
        <taxon>Leptolyngbyales</taxon>
        <taxon>Leptolyngbyaceae</taxon>
        <taxon>Stenomitos</taxon>
    </lineage>
</organism>
<gene>
    <name evidence="2" type="ORF">C7B82_13210</name>
</gene>
<dbReference type="Proteomes" id="UP000239576">
    <property type="component" value="Unassembled WGS sequence"/>
</dbReference>
<keyword evidence="1" id="KW-0732">Signal</keyword>
<evidence type="ECO:0000313" key="3">
    <source>
        <dbReference type="Proteomes" id="UP000239576"/>
    </source>
</evidence>
<dbReference type="Gene3D" id="2.160.20.80">
    <property type="entry name" value="E3 ubiquitin-protein ligase SopA"/>
    <property type="match status" value="1"/>
</dbReference>
<dbReference type="RefSeq" id="WP_106256761.1">
    <property type="nucleotide sequence ID" value="NZ_CAWNSW010000001.1"/>
</dbReference>
<dbReference type="OrthoDB" id="7872756at2"/>